<gene>
    <name evidence="1" type="ORF">BDN71DRAFT_624385</name>
</gene>
<comment type="caution">
    <text evidence="1">The sequence shown here is derived from an EMBL/GenBank/DDBJ whole genome shotgun (WGS) entry which is preliminary data.</text>
</comment>
<accession>A0A9P5ZZZ1</accession>
<dbReference type="AlphaFoldDB" id="A0A9P5ZZZ1"/>
<evidence type="ECO:0000313" key="2">
    <source>
        <dbReference type="Proteomes" id="UP000807025"/>
    </source>
</evidence>
<dbReference type="EMBL" id="MU154545">
    <property type="protein sequence ID" value="KAF9497270.1"/>
    <property type="molecule type" value="Genomic_DNA"/>
</dbReference>
<sequence length="117" mass="13330">MRPDLISNHSGLMSNSLSPSPELPFLLQGNFIKPLSNEMSSCSRRPTKHFFSGCRVLHCSMLHCPGCRCPNLHCSHCSHLRPSHIWSSSTPAVLLSFVEEKMLRFLHRVDRRPLVHQ</sequence>
<proteinExistence type="predicted"/>
<reference evidence="1" key="1">
    <citation type="submission" date="2020-11" db="EMBL/GenBank/DDBJ databases">
        <authorList>
            <consortium name="DOE Joint Genome Institute"/>
            <person name="Ahrendt S."/>
            <person name="Riley R."/>
            <person name="Andreopoulos W."/>
            <person name="Labutti K."/>
            <person name="Pangilinan J."/>
            <person name="Ruiz-Duenas F.J."/>
            <person name="Barrasa J.M."/>
            <person name="Sanchez-Garcia M."/>
            <person name="Camarero S."/>
            <person name="Miyauchi S."/>
            <person name="Serrano A."/>
            <person name="Linde D."/>
            <person name="Babiker R."/>
            <person name="Drula E."/>
            <person name="Ayuso-Fernandez I."/>
            <person name="Pacheco R."/>
            <person name="Padilla G."/>
            <person name="Ferreira P."/>
            <person name="Barriuso J."/>
            <person name="Kellner H."/>
            <person name="Castanera R."/>
            <person name="Alfaro M."/>
            <person name="Ramirez L."/>
            <person name="Pisabarro A.G."/>
            <person name="Kuo A."/>
            <person name="Tritt A."/>
            <person name="Lipzen A."/>
            <person name="He G."/>
            <person name="Yan M."/>
            <person name="Ng V."/>
            <person name="Cullen D."/>
            <person name="Martin F."/>
            <person name="Rosso M.-N."/>
            <person name="Henrissat B."/>
            <person name="Hibbett D."/>
            <person name="Martinez A.T."/>
            <person name="Grigoriev I.V."/>
        </authorList>
    </citation>
    <scope>NUCLEOTIDE SEQUENCE</scope>
    <source>
        <strain evidence="1">ATCC 90797</strain>
    </source>
</reference>
<keyword evidence="2" id="KW-1185">Reference proteome</keyword>
<protein>
    <submittedName>
        <fullName evidence="1">Uncharacterized protein</fullName>
    </submittedName>
</protein>
<evidence type="ECO:0000313" key="1">
    <source>
        <dbReference type="EMBL" id="KAF9497270.1"/>
    </source>
</evidence>
<dbReference type="Proteomes" id="UP000807025">
    <property type="component" value="Unassembled WGS sequence"/>
</dbReference>
<name>A0A9P5ZZZ1_PLEER</name>
<organism evidence="1 2">
    <name type="scientific">Pleurotus eryngii</name>
    <name type="common">Boletus of the steppes</name>
    <dbReference type="NCBI Taxonomy" id="5323"/>
    <lineage>
        <taxon>Eukaryota</taxon>
        <taxon>Fungi</taxon>
        <taxon>Dikarya</taxon>
        <taxon>Basidiomycota</taxon>
        <taxon>Agaricomycotina</taxon>
        <taxon>Agaricomycetes</taxon>
        <taxon>Agaricomycetidae</taxon>
        <taxon>Agaricales</taxon>
        <taxon>Pleurotineae</taxon>
        <taxon>Pleurotaceae</taxon>
        <taxon>Pleurotus</taxon>
    </lineage>
</organism>